<evidence type="ECO:0000313" key="2">
    <source>
        <dbReference type="Proteomes" id="UP001152607"/>
    </source>
</evidence>
<organism evidence="1 2">
    <name type="scientific">Periconia digitata</name>
    <dbReference type="NCBI Taxonomy" id="1303443"/>
    <lineage>
        <taxon>Eukaryota</taxon>
        <taxon>Fungi</taxon>
        <taxon>Dikarya</taxon>
        <taxon>Ascomycota</taxon>
        <taxon>Pezizomycotina</taxon>
        <taxon>Dothideomycetes</taxon>
        <taxon>Pleosporomycetidae</taxon>
        <taxon>Pleosporales</taxon>
        <taxon>Massarineae</taxon>
        <taxon>Periconiaceae</taxon>
        <taxon>Periconia</taxon>
    </lineage>
</organism>
<protein>
    <submittedName>
        <fullName evidence="1">Uncharacterized protein</fullName>
    </submittedName>
</protein>
<proteinExistence type="predicted"/>
<dbReference type="Proteomes" id="UP001152607">
    <property type="component" value="Unassembled WGS sequence"/>
</dbReference>
<name>A0A9W4U584_9PLEO</name>
<keyword evidence="2" id="KW-1185">Reference proteome</keyword>
<accession>A0A9W4U584</accession>
<comment type="caution">
    <text evidence="1">The sequence shown here is derived from an EMBL/GenBank/DDBJ whole genome shotgun (WGS) entry which is preliminary data.</text>
</comment>
<evidence type="ECO:0000313" key="1">
    <source>
        <dbReference type="EMBL" id="CAI6280245.1"/>
    </source>
</evidence>
<dbReference type="EMBL" id="CAOQHR010000001">
    <property type="protein sequence ID" value="CAI6280245.1"/>
    <property type="molecule type" value="Genomic_DNA"/>
</dbReference>
<gene>
    <name evidence="1" type="ORF">PDIGIT_LOCUS2082</name>
</gene>
<dbReference type="AlphaFoldDB" id="A0A9W4U584"/>
<sequence length="54" mass="5916">MGRAQIGEPRCRFGIRRSTVLGHARAGGAGFVFHVRSTPHCRAVHKDFPAVRTS</sequence>
<reference evidence="1" key="1">
    <citation type="submission" date="2023-01" db="EMBL/GenBank/DDBJ databases">
        <authorList>
            <person name="Van Ghelder C."/>
            <person name="Rancurel C."/>
        </authorList>
    </citation>
    <scope>NUCLEOTIDE SEQUENCE</scope>
    <source>
        <strain evidence="1">CNCM I-4278</strain>
    </source>
</reference>